<feature type="region of interest" description="Disordered" evidence="1">
    <location>
        <begin position="1"/>
        <end position="48"/>
    </location>
</feature>
<dbReference type="Pfam" id="PF13450">
    <property type="entry name" value="NAD_binding_8"/>
    <property type="match status" value="1"/>
</dbReference>
<protein>
    <recommendedName>
        <fullName evidence="6">FAD-dependent oxidoreductase</fullName>
    </recommendedName>
</protein>
<dbReference type="PRINTS" id="PR00419">
    <property type="entry name" value="ADXRDTASE"/>
</dbReference>
<proteinExistence type="predicted"/>
<evidence type="ECO:0000256" key="1">
    <source>
        <dbReference type="SAM" id="MobiDB-lite"/>
    </source>
</evidence>
<accession>A0A430G0J7</accession>
<dbReference type="EMBL" id="QQWO01000024">
    <property type="protein sequence ID" value="RSU99261.1"/>
    <property type="molecule type" value="Genomic_DNA"/>
</dbReference>
<evidence type="ECO:0000313" key="2">
    <source>
        <dbReference type="EMBL" id="RSU99261.1"/>
    </source>
</evidence>
<dbReference type="Gene3D" id="3.50.50.60">
    <property type="entry name" value="FAD/NAD(P)-binding domain"/>
    <property type="match status" value="1"/>
</dbReference>
<organism evidence="3 5">
    <name type="scientific">Sphingomonas koreensis</name>
    <dbReference type="NCBI Taxonomy" id="93064"/>
    <lineage>
        <taxon>Bacteria</taxon>
        <taxon>Pseudomonadati</taxon>
        <taxon>Pseudomonadota</taxon>
        <taxon>Alphaproteobacteria</taxon>
        <taxon>Sphingomonadales</taxon>
        <taxon>Sphingomonadaceae</taxon>
        <taxon>Sphingomonas</taxon>
    </lineage>
</organism>
<sequence length="576" mass="63316">MRCGSQPQACSRSRDMTIDEDWPTTSLGLRSVPASDSTRDVPPPHCPPRCPVRRIETTASGLPPSGSDGLPAIEFAPCAGSNQLRWRSTESATALAHSASTESARRMWDLDILIVGAGPSGLTAADHLVAAGRRPLVIERSAQTGGLIRSIRRGEFIVDLGRKELYTRIPEIDRLWNAVLGVAYRPYPHRVGSLFGGRILELSGRDRGPLRGMPPQLLCAGGIDLIRGWIDGAIRRPDSYERFWHQRVGRRFSHALAQGYWEKFRGQPWHALPVPEALAGGEQRVSHGFAAVVQSLQLAARGGVSRQHSWRHPALGTGQLTDRLAARVREGGGEIWLNAELIALERSDGGRLLATIRRKGANLTCRAEAVISSLTPESLDALMRPNAPDIVTRHKRAVMLVYLFLNAPPRFPHAWLEVNDPAFRAGRISNYAGFNGDMVPPGHSALCVEYFLNGDDPLLRSNNDQAWIAQALAECSANDLIDPDRLIDAMAIRLDRCNAAASWREEQDSARTDLYDRLTAYPGLFHVHRPGADWASFAGLCAAKAILTQDRKDFDRRADPGRSYAASNAETMREEA</sequence>
<dbReference type="InterPro" id="IPR036188">
    <property type="entry name" value="FAD/NAD-bd_sf"/>
</dbReference>
<reference evidence="4 5" key="1">
    <citation type="submission" date="2018-07" db="EMBL/GenBank/DDBJ databases">
        <title>Genomic and Epidemiologic Investigation of an Indolent Hospital Outbreak.</title>
        <authorList>
            <person name="Johnson R.C."/>
            <person name="Deming C."/>
            <person name="Conlan S."/>
            <person name="Zellmer C.J."/>
            <person name="Michelin A.V."/>
            <person name="Lee-Lin S."/>
            <person name="Thomas P.J."/>
            <person name="Park M."/>
            <person name="Weingarten R.A."/>
            <person name="Less J."/>
            <person name="Dekker J.P."/>
            <person name="Frank K.M."/>
            <person name="Musser K.A."/>
            <person name="Mcquiston J.R."/>
            <person name="Henderson D.K."/>
            <person name="Lau A.F."/>
            <person name="Palmore T.N."/>
            <person name="Segre J.A."/>
        </authorList>
    </citation>
    <scope>NUCLEOTIDE SEQUENCE [LARGE SCALE GENOMIC DNA]</scope>
    <source>
        <strain evidence="3 5">SK-CDC1_0717</strain>
        <strain evidence="2 4">SK-NIH.Env10_0317</strain>
    </source>
</reference>
<dbReference type="PANTHER" id="PTHR21197">
    <property type="entry name" value="UDP-GALACTOPYRANOSE MUTASE"/>
    <property type="match status" value="1"/>
</dbReference>
<gene>
    <name evidence="2" type="ORF">CA257_20365</name>
    <name evidence="3" type="ORF">DAH66_16095</name>
</gene>
<feature type="region of interest" description="Disordered" evidence="1">
    <location>
        <begin position="555"/>
        <end position="576"/>
    </location>
</feature>
<dbReference type="OrthoDB" id="9769600at2"/>
<comment type="caution">
    <text evidence="3">The sequence shown here is derived from an EMBL/GenBank/DDBJ whole genome shotgun (WGS) entry which is preliminary data.</text>
</comment>
<evidence type="ECO:0000313" key="3">
    <source>
        <dbReference type="EMBL" id="RSY80312.1"/>
    </source>
</evidence>
<feature type="compositionally biased region" description="Polar residues" evidence="1">
    <location>
        <begin position="1"/>
        <end position="11"/>
    </location>
</feature>
<dbReference type="GO" id="GO:0005829">
    <property type="term" value="C:cytosol"/>
    <property type="evidence" value="ECO:0007669"/>
    <property type="project" value="TreeGrafter"/>
</dbReference>
<name>A0A430G0J7_9SPHN</name>
<dbReference type="Proteomes" id="UP000287746">
    <property type="component" value="Unassembled WGS sequence"/>
</dbReference>
<dbReference type="GO" id="GO:0008767">
    <property type="term" value="F:UDP-galactopyranose mutase activity"/>
    <property type="evidence" value="ECO:0007669"/>
    <property type="project" value="TreeGrafter"/>
</dbReference>
<dbReference type="GO" id="GO:0050660">
    <property type="term" value="F:flavin adenine dinucleotide binding"/>
    <property type="evidence" value="ECO:0007669"/>
    <property type="project" value="TreeGrafter"/>
</dbReference>
<evidence type="ECO:0000313" key="5">
    <source>
        <dbReference type="Proteomes" id="UP000287746"/>
    </source>
</evidence>
<dbReference type="AlphaFoldDB" id="A0A430G0J7"/>
<dbReference type="SUPFAM" id="SSF51905">
    <property type="entry name" value="FAD/NAD(P)-binding domain"/>
    <property type="match status" value="1"/>
</dbReference>
<evidence type="ECO:0000313" key="4">
    <source>
        <dbReference type="Proteomes" id="UP000286681"/>
    </source>
</evidence>
<dbReference type="PANTHER" id="PTHR21197:SF0">
    <property type="entry name" value="UDP-GALACTOPYRANOSE MUTASE"/>
    <property type="match status" value="1"/>
</dbReference>
<dbReference type="EMBL" id="QQYZ01000017">
    <property type="protein sequence ID" value="RSY80312.1"/>
    <property type="molecule type" value="Genomic_DNA"/>
</dbReference>
<evidence type="ECO:0008006" key="6">
    <source>
        <dbReference type="Google" id="ProtNLM"/>
    </source>
</evidence>
<dbReference type="Proteomes" id="UP000286681">
    <property type="component" value="Unassembled WGS sequence"/>
</dbReference>